<sequence>MSTLQEKQLQFNPHLVMSNDGGQLSNDSGLLLLFEFFHKIKFKELVNELLHIDDSRNYCTHDYIDLFMQVLVQLIAGYSTDSSANWLRHDPVFQQGLNKTTLGSQSMVSRFIHQLSEENIVQLQSIAKALTTIYIGQKNTQHMIIDVDSTHSDTFGKQEQTDFNTHYGTTGYHPLVAFDGLTGLFLGAELRPGNVYTSNNAEVFLADIISQHKQHSCDMFLTVRGDSGFAKPEIYELCEQEKVKYIIRLKVNARLKNMAQQKVLYGPDTDFTHKESQYFKIDYQAKSWETVRKVAVKATREAGELLFTTFEFIVSNFVDIPAQTVYKLYQKRGTMENYIKEIKHGFSFDKTDSSTFLANQARMMMSCIAYTVIHLMKELTFPDKEKKSTVATIRFKVFHIAGRLTRHARKIKVRLSTGYVFSSLFWTILENIQQLVLLH</sequence>
<dbReference type="RefSeq" id="WP_070466885.1">
    <property type="nucleotide sequence ID" value="NZ_FMYV01000006.1"/>
</dbReference>
<accession>A0A1G6NT86</accession>
<evidence type="ECO:0000259" key="1">
    <source>
        <dbReference type="Pfam" id="PF13701"/>
    </source>
</evidence>
<organism evidence="2 3">
    <name type="scientific">Geotoga petraea</name>
    <dbReference type="NCBI Taxonomy" id="28234"/>
    <lineage>
        <taxon>Bacteria</taxon>
        <taxon>Thermotogati</taxon>
        <taxon>Thermotogota</taxon>
        <taxon>Thermotogae</taxon>
        <taxon>Petrotogales</taxon>
        <taxon>Petrotogaceae</taxon>
        <taxon>Geotoga</taxon>
    </lineage>
</organism>
<gene>
    <name evidence="2" type="ORF">SAMN04488588_1636</name>
</gene>
<dbReference type="STRING" id="28234.SAMN04488588_1636"/>
<feature type="domain" description="Transposase DDE" evidence="1">
    <location>
        <begin position="9"/>
        <end position="435"/>
    </location>
</feature>
<reference evidence="2 3" key="1">
    <citation type="submission" date="2016-10" db="EMBL/GenBank/DDBJ databases">
        <authorList>
            <person name="de Groot N.N."/>
        </authorList>
    </citation>
    <scope>NUCLEOTIDE SEQUENCE [LARGE SCALE GENOMIC DNA]</scope>
    <source>
        <strain evidence="2 3">WG14</strain>
    </source>
</reference>
<dbReference type="AlphaFoldDB" id="A0A1G6NT86"/>
<keyword evidence="3" id="KW-1185">Reference proteome</keyword>
<protein>
    <submittedName>
        <fullName evidence="2">Transposase DDE domain group 1</fullName>
    </submittedName>
</protein>
<dbReference type="SUPFAM" id="SSF53098">
    <property type="entry name" value="Ribonuclease H-like"/>
    <property type="match status" value="1"/>
</dbReference>
<dbReference type="InterPro" id="IPR047960">
    <property type="entry name" value="Transpos_IS1380"/>
</dbReference>
<evidence type="ECO:0000313" key="2">
    <source>
        <dbReference type="EMBL" id="SDC70466.1"/>
    </source>
</evidence>
<proteinExistence type="predicted"/>
<dbReference type="InterPro" id="IPR025668">
    <property type="entry name" value="Tnp_DDE_dom"/>
</dbReference>
<evidence type="ECO:0000313" key="3">
    <source>
        <dbReference type="Proteomes" id="UP000199322"/>
    </source>
</evidence>
<dbReference type="Pfam" id="PF13701">
    <property type="entry name" value="DDE_Tnp_1_4"/>
    <property type="match status" value="1"/>
</dbReference>
<name>A0A1G6NT86_9BACT</name>
<dbReference type="InterPro" id="IPR012337">
    <property type="entry name" value="RNaseH-like_sf"/>
</dbReference>
<dbReference type="EMBL" id="FMYV01000006">
    <property type="protein sequence ID" value="SDC70466.1"/>
    <property type="molecule type" value="Genomic_DNA"/>
</dbReference>
<dbReference type="NCBIfam" id="NF033539">
    <property type="entry name" value="transpos_IS1380"/>
    <property type="match status" value="1"/>
</dbReference>
<dbReference type="Proteomes" id="UP000199322">
    <property type="component" value="Unassembled WGS sequence"/>
</dbReference>